<dbReference type="InterPro" id="IPR000962">
    <property type="entry name" value="Znf_DskA_TraR"/>
</dbReference>
<protein>
    <submittedName>
        <fullName evidence="6">TraR/DksA family transcriptional regulator</fullName>
    </submittedName>
</protein>
<dbReference type="PROSITE" id="PS51128">
    <property type="entry name" value="ZF_DKSA_2"/>
    <property type="match status" value="1"/>
</dbReference>
<comment type="caution">
    <text evidence="6">The sequence shown here is derived from an EMBL/GenBank/DDBJ whole genome shotgun (WGS) entry which is preliminary data.</text>
</comment>
<gene>
    <name evidence="6" type="ORF">ETD85_21050</name>
</gene>
<feature type="zinc finger region" description="dksA C4-type" evidence="4">
    <location>
        <begin position="82"/>
        <end position="106"/>
    </location>
</feature>
<dbReference type="AlphaFoldDB" id="A0A5S4GJJ9"/>
<dbReference type="PANTHER" id="PTHR33823">
    <property type="entry name" value="RNA POLYMERASE-BINDING TRANSCRIPTION FACTOR DKSA-RELATED"/>
    <property type="match status" value="1"/>
</dbReference>
<dbReference type="PANTHER" id="PTHR33823:SF4">
    <property type="entry name" value="GENERAL STRESS PROTEIN 16O"/>
    <property type="match status" value="1"/>
</dbReference>
<evidence type="ECO:0000313" key="7">
    <source>
        <dbReference type="Proteomes" id="UP000306628"/>
    </source>
</evidence>
<dbReference type="SUPFAM" id="SSF57716">
    <property type="entry name" value="Glucocorticoid receptor-like (DNA-binding domain)"/>
    <property type="match status" value="1"/>
</dbReference>
<evidence type="ECO:0000313" key="6">
    <source>
        <dbReference type="EMBL" id="TMR33095.1"/>
    </source>
</evidence>
<dbReference type="Proteomes" id="UP000306628">
    <property type="component" value="Unassembled WGS sequence"/>
</dbReference>
<evidence type="ECO:0000259" key="5">
    <source>
        <dbReference type="Pfam" id="PF01258"/>
    </source>
</evidence>
<dbReference type="EMBL" id="VCKX01000061">
    <property type="protein sequence ID" value="TMR33095.1"/>
    <property type="molecule type" value="Genomic_DNA"/>
</dbReference>
<dbReference type="Pfam" id="PF01258">
    <property type="entry name" value="zf-dskA_traR"/>
    <property type="match status" value="1"/>
</dbReference>
<evidence type="ECO:0000256" key="1">
    <source>
        <dbReference type="ARBA" id="ARBA00022723"/>
    </source>
</evidence>
<evidence type="ECO:0000256" key="3">
    <source>
        <dbReference type="ARBA" id="ARBA00022833"/>
    </source>
</evidence>
<dbReference type="RefSeq" id="WP_138691460.1">
    <property type="nucleotide sequence ID" value="NZ_JBHSAZ010000089.1"/>
</dbReference>
<proteinExistence type="predicted"/>
<evidence type="ECO:0000256" key="2">
    <source>
        <dbReference type="ARBA" id="ARBA00022771"/>
    </source>
</evidence>
<dbReference type="OrthoDB" id="1121111at2"/>
<keyword evidence="7" id="KW-1185">Reference proteome</keyword>
<keyword evidence="3" id="KW-0862">Zinc</keyword>
<feature type="domain" description="Zinc finger DksA/TraR C4-type" evidence="5">
    <location>
        <begin position="77"/>
        <end position="111"/>
    </location>
</feature>
<reference evidence="6 7" key="1">
    <citation type="submission" date="2019-05" db="EMBL/GenBank/DDBJ databases">
        <title>Draft genome sequence of Nonomuraea zeae DSM 100528.</title>
        <authorList>
            <person name="Saricaoglu S."/>
            <person name="Isik K."/>
        </authorList>
    </citation>
    <scope>NUCLEOTIDE SEQUENCE [LARGE SCALE GENOMIC DNA]</scope>
    <source>
        <strain evidence="6 7">DSM 100528</strain>
    </source>
</reference>
<dbReference type="GO" id="GO:0008270">
    <property type="term" value="F:zinc ion binding"/>
    <property type="evidence" value="ECO:0007669"/>
    <property type="project" value="UniProtKB-KW"/>
</dbReference>
<dbReference type="Gene3D" id="1.20.120.910">
    <property type="entry name" value="DksA, coiled-coil domain"/>
    <property type="match status" value="1"/>
</dbReference>
<keyword evidence="2" id="KW-0863">Zinc-finger</keyword>
<sequence>MTDTRGTPHLSTVQLQTLRQDLQEQLERRSRQLLNLQAAAQDGSGADGTWQELLASLTTADRAIADLAGALDRLATGEYGRCAHCLAGIPFDRLKIRPLARYCINCQRRNEAA</sequence>
<evidence type="ECO:0000256" key="4">
    <source>
        <dbReference type="PROSITE-ProRule" id="PRU00510"/>
    </source>
</evidence>
<name>A0A5S4GJJ9_9ACTN</name>
<organism evidence="6 7">
    <name type="scientific">Nonomuraea zeae</name>
    <dbReference type="NCBI Taxonomy" id="1642303"/>
    <lineage>
        <taxon>Bacteria</taxon>
        <taxon>Bacillati</taxon>
        <taxon>Actinomycetota</taxon>
        <taxon>Actinomycetes</taxon>
        <taxon>Streptosporangiales</taxon>
        <taxon>Streptosporangiaceae</taxon>
        <taxon>Nonomuraea</taxon>
    </lineage>
</organism>
<accession>A0A5S4GJJ9</accession>
<keyword evidence="1" id="KW-0479">Metal-binding</keyword>